<evidence type="ECO:0008006" key="3">
    <source>
        <dbReference type="Google" id="ProtNLM"/>
    </source>
</evidence>
<keyword evidence="2" id="KW-1185">Reference proteome</keyword>
<protein>
    <recommendedName>
        <fullName evidence="3">DUF4911 domain-containing protein</fullName>
    </recommendedName>
</protein>
<dbReference type="Proteomes" id="UP000826725">
    <property type="component" value="Chromosome"/>
</dbReference>
<proteinExistence type="predicted"/>
<dbReference type="EMBL" id="AP024086">
    <property type="protein sequence ID" value="BCL60789.1"/>
    <property type="molecule type" value="Genomic_DNA"/>
</dbReference>
<dbReference type="AlphaFoldDB" id="A0A8D5FS98"/>
<dbReference type="InterPro" id="IPR032587">
    <property type="entry name" value="DUF4911"/>
</dbReference>
<gene>
    <name evidence="1" type="ORF">DGMP_14820</name>
</gene>
<reference evidence="1" key="1">
    <citation type="submission" date="2020-09" db="EMBL/GenBank/DDBJ databases">
        <title>Desulfogranum mesoprofundum gen. nov., sp. nov., a novel mesophilic, sulfate-reducing chemolithoautotroph isolated from a deep-sea hydrothermal vent chimney in the Suiyo Seamount.</title>
        <authorList>
            <person name="Hashimoto Y."/>
            <person name="Nakagawa S."/>
        </authorList>
    </citation>
    <scope>NUCLEOTIDE SEQUENCE</scope>
    <source>
        <strain evidence="1">KT2</strain>
    </source>
</reference>
<dbReference type="KEGG" id="dbk:DGMP_14820"/>
<sequence>MSVSQFNMTTTIGNFKTLYLRIGPEKYHFLKFILEGYDNLAVLSSIESKKGLVVLRYAGESEKDIFSLLSSIAGSLLTLNRL</sequence>
<organism evidence="1 2">
    <name type="scientific">Desulfomarina profundi</name>
    <dbReference type="NCBI Taxonomy" id="2772557"/>
    <lineage>
        <taxon>Bacteria</taxon>
        <taxon>Pseudomonadati</taxon>
        <taxon>Thermodesulfobacteriota</taxon>
        <taxon>Desulfobulbia</taxon>
        <taxon>Desulfobulbales</taxon>
        <taxon>Desulfobulbaceae</taxon>
        <taxon>Desulfomarina</taxon>
    </lineage>
</organism>
<name>A0A8D5FS98_9BACT</name>
<evidence type="ECO:0000313" key="2">
    <source>
        <dbReference type="Proteomes" id="UP000826725"/>
    </source>
</evidence>
<accession>A0A8D5FS98</accession>
<evidence type="ECO:0000313" key="1">
    <source>
        <dbReference type="EMBL" id="BCL60789.1"/>
    </source>
</evidence>
<dbReference type="Pfam" id="PF16256">
    <property type="entry name" value="DUF4911"/>
    <property type="match status" value="1"/>
</dbReference>